<proteinExistence type="predicted"/>
<evidence type="ECO:0000313" key="4">
    <source>
        <dbReference type="EMBL" id="RHY20267.1"/>
    </source>
</evidence>
<organism evidence="4 5">
    <name type="scientific">Aphanomyces astaci</name>
    <name type="common">Crayfish plague agent</name>
    <dbReference type="NCBI Taxonomy" id="112090"/>
    <lineage>
        <taxon>Eukaryota</taxon>
        <taxon>Sar</taxon>
        <taxon>Stramenopiles</taxon>
        <taxon>Oomycota</taxon>
        <taxon>Saprolegniomycetes</taxon>
        <taxon>Saprolegniales</taxon>
        <taxon>Verrucalvaceae</taxon>
        <taxon>Aphanomyces</taxon>
    </lineage>
</organism>
<dbReference type="CDD" id="cd06093">
    <property type="entry name" value="PX_domain"/>
    <property type="match status" value="1"/>
</dbReference>
<feature type="region of interest" description="Disordered" evidence="2">
    <location>
        <begin position="232"/>
        <end position="256"/>
    </location>
</feature>
<dbReference type="Proteomes" id="UP000265427">
    <property type="component" value="Unassembled WGS sequence"/>
</dbReference>
<sequence>MTVGPEDIDASRPYTCEVNVDDVRILQKAEYEVSVKCTYFSESRRSKCTATWSVWRSFSAFRLLDTQLRKRSPKHMKGIKSPPLHRQRTLFRTHLEAAFLEARRAELDTYMSMVTSAPAFVTFHITSIEAQSLKSFVAYSSGFGQNVTHVATSADAIGASRNSTFVERPRPQMTSQSLTANYRWSGTGFLGGQQLKTGNACLSMRHNSTNGGFVHVAPQQFNQSFKERQTFAQNSSESNSIKSNAASLSRQSVPPHAVLDGTDAAMSSSRLMAVTVPEVTDPEVERERGKMELELRSAGLQGVGMPPDGSCLLHCLVYELFPLKWDCFKTYPAAMSMVNVGSADGIAPRRMQAAAQLRTDLAAFALANIDALGTFLMTSSEDLTNRYTTFGNVPDEQATVAELYAAATMLDLEIVLVTNDPAFHIDPVVPVDGIPSIRGGGDTRRTIVLGYMPPTPKVGGHYLCTREISYSNSFASGYFAGKMSSLSSRGSVRHSSVAAHEQSAFFPSYLERTDPEPMPCAEAACVSLLDDMEALKKQHEGLLHEKAQWEEDRTSMHRQVDLLSTQNAQLHMRLEDKVAAMPVLDASEVEDIRAKWADALRREQALSETLQRLEQDTHDAADQRRFNDITTELQLKEHELRNAMLEIDTWKKEHANMRVALESLQLQVSSTPSSPTTDATTSALTQRIQRLEEDKRFLEQKVLDMDATNATVDKMIVDFKASFDQERQTLLGHVRELQQRVHDFETHGSSMELVHDLEAKVAILQDMRVQDKEVLANARRDLKQKQMQIDTFLANYVHKDSWQPLDAKLTAATAEIERLRLQCRTIATPNVAVQSKGEVLASPPSNASKKAAVVLLDSQKELESQFQMGLELDQCLEECATLYFENHQLTDKITTIEAALASVQDQQAVLYREYIGQQQSFKAHKHQLDTQLAASQTIIDEQTIKLNR</sequence>
<dbReference type="EMBL" id="QUSZ01002961">
    <property type="protein sequence ID" value="RHY20267.1"/>
    <property type="molecule type" value="Genomic_DNA"/>
</dbReference>
<dbReference type="Gene3D" id="3.30.1520.10">
    <property type="entry name" value="Phox-like domain"/>
    <property type="match status" value="1"/>
</dbReference>
<protein>
    <recommendedName>
        <fullName evidence="3">PX domain-containing protein</fullName>
    </recommendedName>
</protein>
<dbReference type="InterPro" id="IPR001683">
    <property type="entry name" value="PX_dom"/>
</dbReference>
<feature type="coiled-coil region" evidence="1">
    <location>
        <begin position="603"/>
        <end position="708"/>
    </location>
</feature>
<dbReference type="PROSITE" id="PS50195">
    <property type="entry name" value="PX"/>
    <property type="match status" value="1"/>
</dbReference>
<gene>
    <name evidence="4" type="ORF">DYB36_008295</name>
</gene>
<feature type="compositionally biased region" description="Polar residues" evidence="2">
    <location>
        <begin position="232"/>
        <end position="252"/>
    </location>
</feature>
<feature type="domain" description="PX" evidence="3">
    <location>
        <begin position="1"/>
        <end position="143"/>
    </location>
</feature>
<keyword evidence="1" id="KW-0175">Coiled coil</keyword>
<dbReference type="Pfam" id="PF00787">
    <property type="entry name" value="PX"/>
    <property type="match status" value="1"/>
</dbReference>
<dbReference type="VEuPathDB" id="FungiDB:H257_06891"/>
<evidence type="ECO:0000256" key="1">
    <source>
        <dbReference type="SAM" id="Coils"/>
    </source>
</evidence>
<evidence type="ECO:0000313" key="5">
    <source>
        <dbReference type="Proteomes" id="UP000265427"/>
    </source>
</evidence>
<comment type="caution">
    <text evidence="4">The sequence shown here is derived from an EMBL/GenBank/DDBJ whole genome shotgun (WGS) entry which is preliminary data.</text>
</comment>
<reference evidence="4 5" key="1">
    <citation type="submission" date="2018-08" db="EMBL/GenBank/DDBJ databases">
        <title>Aphanomyces genome sequencing and annotation.</title>
        <authorList>
            <person name="Minardi D."/>
            <person name="Oidtmann B."/>
            <person name="Van Der Giezen M."/>
            <person name="Studholme D.J."/>
        </authorList>
    </citation>
    <scope>NUCLEOTIDE SEQUENCE [LARGE SCALE GENOMIC DNA]</scope>
    <source>
        <strain evidence="4 5">Kv</strain>
    </source>
</reference>
<dbReference type="InterPro" id="IPR036871">
    <property type="entry name" value="PX_dom_sf"/>
</dbReference>
<dbReference type="VEuPathDB" id="FungiDB:H257_06892"/>
<dbReference type="GO" id="GO:0035091">
    <property type="term" value="F:phosphatidylinositol binding"/>
    <property type="evidence" value="ECO:0007669"/>
    <property type="project" value="InterPro"/>
</dbReference>
<accession>A0A397BK50</accession>
<evidence type="ECO:0000259" key="3">
    <source>
        <dbReference type="PROSITE" id="PS50195"/>
    </source>
</evidence>
<dbReference type="AlphaFoldDB" id="A0A397BK50"/>
<evidence type="ECO:0000256" key="2">
    <source>
        <dbReference type="SAM" id="MobiDB-lite"/>
    </source>
</evidence>
<name>A0A397BK50_APHAT</name>
<dbReference type="SUPFAM" id="SSF64268">
    <property type="entry name" value="PX domain"/>
    <property type="match status" value="1"/>
</dbReference>